<dbReference type="Gene3D" id="1.10.260.40">
    <property type="entry name" value="lambda repressor-like DNA-binding domains"/>
    <property type="match status" value="1"/>
</dbReference>
<dbReference type="EMBL" id="JAKIKP010000006">
    <property type="protein sequence ID" value="MCL1142943.1"/>
    <property type="molecule type" value="Genomic_DNA"/>
</dbReference>
<keyword evidence="2" id="KW-1185">Reference proteome</keyword>
<accession>A0A9X1ZJK6</accession>
<gene>
    <name evidence="1" type="ORF">L2672_09585</name>
</gene>
<dbReference type="SUPFAM" id="SSF47413">
    <property type="entry name" value="lambda repressor-like DNA-binding domains"/>
    <property type="match status" value="1"/>
</dbReference>
<dbReference type="GO" id="GO:0003677">
    <property type="term" value="F:DNA binding"/>
    <property type="evidence" value="ECO:0007669"/>
    <property type="project" value="InterPro"/>
</dbReference>
<protein>
    <submittedName>
        <fullName evidence="1">Uncharacterized protein</fullName>
    </submittedName>
</protein>
<name>A0A9X1ZJK6_9GAMM</name>
<reference evidence="1" key="1">
    <citation type="submission" date="2022-01" db="EMBL/GenBank/DDBJ databases">
        <title>Whole genome-based taxonomy of the Shewanellaceae.</title>
        <authorList>
            <person name="Martin-Rodriguez A.J."/>
        </authorList>
    </citation>
    <scope>NUCLEOTIDE SEQUENCE</scope>
    <source>
        <strain evidence="1">DSM 16422</strain>
    </source>
</reference>
<dbReference type="Proteomes" id="UP001139333">
    <property type="component" value="Unassembled WGS sequence"/>
</dbReference>
<dbReference type="InterPro" id="IPR010982">
    <property type="entry name" value="Lambda_DNA-bd_dom_sf"/>
</dbReference>
<proteinExistence type="predicted"/>
<sequence>MSRSEELLLSRVQKAWASFKGETGTNQTNAAKQMGMNQSAFSQYIRGSIPLNTDFLLRFGQMTGQNLGEEVAELSAIKIPNRTVVMPLKYTLSGGICDDRIAVSSVVASNECYLVENDYDGLPYRKGDYFIVDPKATVTSGASVFVTFCNESPATICSIEHKRGDWELVEDRALGGKRIPLTTVKDIHLITGIYYKPPTGRKFISQG</sequence>
<evidence type="ECO:0000313" key="1">
    <source>
        <dbReference type="EMBL" id="MCL1142943.1"/>
    </source>
</evidence>
<organism evidence="1 2">
    <name type="scientific">Shewanella gaetbuli</name>
    <dbReference type="NCBI Taxonomy" id="220752"/>
    <lineage>
        <taxon>Bacteria</taxon>
        <taxon>Pseudomonadati</taxon>
        <taxon>Pseudomonadota</taxon>
        <taxon>Gammaproteobacteria</taxon>
        <taxon>Alteromonadales</taxon>
        <taxon>Shewanellaceae</taxon>
        <taxon>Shewanella</taxon>
    </lineage>
</organism>
<comment type="caution">
    <text evidence="1">The sequence shown here is derived from an EMBL/GenBank/DDBJ whole genome shotgun (WGS) entry which is preliminary data.</text>
</comment>
<evidence type="ECO:0000313" key="2">
    <source>
        <dbReference type="Proteomes" id="UP001139333"/>
    </source>
</evidence>
<dbReference type="AlphaFoldDB" id="A0A9X1ZJK6"/>
<dbReference type="RefSeq" id="WP_248995629.1">
    <property type="nucleotide sequence ID" value="NZ_JAKIKP010000006.1"/>
</dbReference>